<dbReference type="PANTHER" id="PTHR34216:SF13">
    <property type="entry name" value="XYLANASE_CHITIN DEACETYLASE"/>
    <property type="match status" value="1"/>
</dbReference>
<proteinExistence type="predicted"/>
<evidence type="ECO:0000256" key="1">
    <source>
        <dbReference type="ARBA" id="ARBA00022729"/>
    </source>
</evidence>
<evidence type="ECO:0000313" key="3">
    <source>
        <dbReference type="EMBL" id="SFH56351.1"/>
    </source>
</evidence>
<dbReference type="Pfam" id="PF01522">
    <property type="entry name" value="Polysacc_deac_1"/>
    <property type="match status" value="1"/>
</dbReference>
<dbReference type="GO" id="GO:0005975">
    <property type="term" value="P:carbohydrate metabolic process"/>
    <property type="evidence" value="ECO:0007669"/>
    <property type="project" value="InterPro"/>
</dbReference>
<accession>A0A1I3B3S3</accession>
<dbReference type="Gene3D" id="3.20.20.370">
    <property type="entry name" value="Glycoside hydrolase/deacetylase"/>
    <property type="match status" value="1"/>
</dbReference>
<dbReference type="OrthoDB" id="9778320at2"/>
<dbReference type="PROSITE" id="PS51677">
    <property type="entry name" value="NODB"/>
    <property type="match status" value="1"/>
</dbReference>
<protein>
    <submittedName>
        <fullName evidence="3">Polysaccharide deacetylase</fullName>
    </submittedName>
</protein>
<reference evidence="3 4" key="1">
    <citation type="submission" date="2016-10" db="EMBL/GenBank/DDBJ databases">
        <authorList>
            <person name="de Groot N.N."/>
        </authorList>
    </citation>
    <scope>NUCLEOTIDE SEQUENCE [LARGE SCALE GENOMIC DNA]</scope>
    <source>
        <strain evidence="3 4">DSM 27630</strain>
    </source>
</reference>
<gene>
    <name evidence="3" type="ORF">SAMN04489868_10352</name>
</gene>
<evidence type="ECO:0000313" key="4">
    <source>
        <dbReference type="Proteomes" id="UP000198668"/>
    </source>
</evidence>
<organism evidence="3 4">
    <name type="scientific">Pisciglobus halotolerans</name>
    <dbReference type="NCBI Taxonomy" id="745365"/>
    <lineage>
        <taxon>Bacteria</taxon>
        <taxon>Bacillati</taxon>
        <taxon>Bacillota</taxon>
        <taxon>Bacilli</taxon>
        <taxon>Lactobacillales</taxon>
        <taxon>Carnobacteriaceae</taxon>
    </lineage>
</organism>
<keyword evidence="4" id="KW-1185">Reference proteome</keyword>
<dbReference type="GO" id="GO:0016810">
    <property type="term" value="F:hydrolase activity, acting on carbon-nitrogen (but not peptide) bonds"/>
    <property type="evidence" value="ECO:0007669"/>
    <property type="project" value="InterPro"/>
</dbReference>
<keyword evidence="1" id="KW-0732">Signal</keyword>
<sequence>MGFNVLMYHEIRKSAEWNGAEASPISVAQQYQDALPTVLFSYLEDFKTQMAVLKAGGYHTLTLQKVKDFYEKGIELPEKSVLLTFDDAFQSVYQYAYPILKEHQFHAVCFVVRGWLSQEAQPFVPNQSTVMSKSELESMRDVFEFANHTSALHMRHQDGTTEMQAALLQELKEDLAECGEYVDVPDVFAYPFGIYDSNDVKRLAESGMLYAFTTRPGKNIKETPLLELHRDTVTLGCTIEAFKKIVER</sequence>
<dbReference type="InterPro" id="IPR051398">
    <property type="entry name" value="Polysacch_Deacetylase"/>
</dbReference>
<evidence type="ECO:0000259" key="2">
    <source>
        <dbReference type="PROSITE" id="PS51677"/>
    </source>
</evidence>
<dbReference type="InterPro" id="IPR011330">
    <property type="entry name" value="Glyco_hydro/deAcase_b/a-brl"/>
</dbReference>
<feature type="domain" description="NodB homology" evidence="2">
    <location>
        <begin position="79"/>
        <end position="248"/>
    </location>
</feature>
<name>A0A1I3B3S3_9LACT</name>
<dbReference type="Proteomes" id="UP000198668">
    <property type="component" value="Unassembled WGS sequence"/>
</dbReference>
<dbReference type="AlphaFoldDB" id="A0A1I3B3S3"/>
<dbReference type="EMBL" id="FOQE01000003">
    <property type="protein sequence ID" value="SFH56351.1"/>
    <property type="molecule type" value="Genomic_DNA"/>
</dbReference>
<dbReference type="PANTHER" id="PTHR34216">
    <property type="match status" value="1"/>
</dbReference>
<dbReference type="InterPro" id="IPR002509">
    <property type="entry name" value="NODB_dom"/>
</dbReference>
<dbReference type="RefSeq" id="WP_092091075.1">
    <property type="nucleotide sequence ID" value="NZ_FOQE01000003.1"/>
</dbReference>
<dbReference type="SUPFAM" id="SSF88713">
    <property type="entry name" value="Glycoside hydrolase/deacetylase"/>
    <property type="match status" value="1"/>
</dbReference>